<dbReference type="RefSeq" id="WP_153738110.1">
    <property type="nucleotide sequence ID" value="NZ_WJNG01000016.1"/>
</dbReference>
<proteinExistence type="predicted"/>
<evidence type="ECO:0000313" key="2">
    <source>
        <dbReference type="Proteomes" id="UP000799092"/>
    </source>
</evidence>
<organism evidence="1 2">
    <name type="scientific">Aquibacillus halophilus</name>
    <dbReference type="NCBI Taxonomy" id="930132"/>
    <lineage>
        <taxon>Bacteria</taxon>
        <taxon>Bacillati</taxon>
        <taxon>Bacillota</taxon>
        <taxon>Bacilli</taxon>
        <taxon>Bacillales</taxon>
        <taxon>Bacillaceae</taxon>
        <taxon>Aquibacillus</taxon>
    </lineage>
</organism>
<comment type="caution">
    <text evidence="1">The sequence shown here is derived from an EMBL/GenBank/DDBJ whole genome shotgun (WGS) entry which is preliminary data.</text>
</comment>
<protein>
    <submittedName>
        <fullName evidence="1">Uncharacterized protein</fullName>
    </submittedName>
</protein>
<sequence length="135" mass="16056">MITYQKLFDYIDYFKTISEDEVCRWEGGKKRENDNFSLGYPVYNQKFKNFIDDVYETEIMDANYIETLERYQLAMSDELRGVIDSANLQLTRAILTVYVRQERFSDGLWATAVKDKVFYKILLRLKKISDDRLSG</sequence>
<evidence type="ECO:0000313" key="1">
    <source>
        <dbReference type="EMBL" id="MRH44497.1"/>
    </source>
</evidence>
<reference evidence="1" key="1">
    <citation type="submission" date="2019-11" db="EMBL/GenBank/DDBJ databases">
        <authorList>
            <person name="Li J."/>
        </authorList>
    </citation>
    <scope>NUCLEOTIDE SEQUENCE</scope>
    <source>
        <strain evidence="1">B6B</strain>
    </source>
</reference>
<dbReference type="AlphaFoldDB" id="A0A6A8DN80"/>
<dbReference type="OrthoDB" id="2616991at2"/>
<gene>
    <name evidence="1" type="ORF">GH741_17775</name>
</gene>
<name>A0A6A8DN80_9BACI</name>
<keyword evidence="2" id="KW-1185">Reference proteome</keyword>
<dbReference type="Pfam" id="PF20118">
    <property type="entry name" value="DUF6508"/>
    <property type="match status" value="1"/>
</dbReference>
<dbReference type="InterPro" id="IPR045425">
    <property type="entry name" value="DUF6508"/>
</dbReference>
<dbReference type="EMBL" id="WJNG01000016">
    <property type="protein sequence ID" value="MRH44497.1"/>
    <property type="molecule type" value="Genomic_DNA"/>
</dbReference>
<dbReference type="Proteomes" id="UP000799092">
    <property type="component" value="Unassembled WGS sequence"/>
</dbReference>
<accession>A0A6A8DN80</accession>